<evidence type="ECO:0000313" key="1">
    <source>
        <dbReference type="EMBL" id="KAB4186718.1"/>
    </source>
</evidence>
<dbReference type="Proteomes" id="UP000487221">
    <property type="component" value="Unassembled WGS sequence"/>
</dbReference>
<sequence length="1424" mass="167802">MGLKIVISASRYSSEKQSVISELKKLNTSQRTIIEHIYDCEEYSTVIGDKSKQEGINGDIIPTCDWFILLAPLNHVGRQTALEFLAACLAFRNSKYPIISIFHCKNPYNGEDLPQQLSYSPKNKDVKVNCLLKIASRLLHTGHQYDVDYGYNKDDSSLKYHIIDQYNKIYKEKLFHIQQFSHFAHKGETISAKELYYDKKRAEEQFGFCQNLYFPRESVDGKVKEAIEAKTQIIVITGVPGSGKTRAMYECIHTILSHENVIILNPENIDEVTERMIMFNEKEDNNEETFYLVCDQIKDVFFQMEEKKVNLFFQTIINNPQLYFLASSISSSYNVFLDNFGTLKNWFKDSAIISEINIPIISKDKDKENIRTWLNNNFPTQKGETIGDYIPGLNNYVEQIVENLYEKTEERSFGTYISSFFKASQVNSLFRRTSPLFIPIMIMQKEYEEETKIQFKQNCTTCINYLIDKNCIWVRDGNTSIRLSEKVFDFEEINEYDEEEMLSIIPVRYTYSLNELVWEAILKKEEERRLADKEELFSYCIDNEDDVKIAIKAFYNTFPTANSLQRILPRIPSGPNQERCREVAWKYVHGKIKNFAKQTPDSESVKLTYSMLLGRAGNWKEVQNLLQEMTDSNVELNGNTIGELYRFAHNYSSDRTVLSFIENLQKKHDIPDSLYVLFRKMELYTHTFQKAVIFFKEHGLADKIKPYAESPSSLEYMDAQKIFRHLSMLTESYDDWKIMLQLYDKASLEISNANLYSFVKSTQRNSNRLKEICNLFLINKPVLQTSIKEQHYELMIAYLIMNSPDFETSIYFYDINYECSHKDNFRLLALSFKNCKGIEYQKAVQYINKVEERVKAQYPESSISPIVYNQLLGIAPTQDDASYFFKRIERVDDFTLCNLLKDILRASSEDEKRFIYAYELINRPLFRPLRDDIHVVAILFNLATHPGHEEYIFSMINQDLGGGNEAKAMTRIINSSNEISSMRIRKPYRSLQDAYDLFLQIRKQYLSNSQTKVASDIYSTISNKINAERKYPKLREEYRKKWIAIVQKDDDIILKDEHFYSTVYRFYKLDSVVCDGKISQEFQLAMEGVKAEHSKTFNNILLALKFSYNFNTMKVLYEYYISWFNRSGKPKYLSPDHRTYTYLLEAVQTVEEALYIDRELFKYQTHSPKLNETIHYIEQKFNIRFENYKSDRSHSYFKQKREEPSLIHNQLRSGKMTTEEILHTLAEHIMMHDFVTPSILNSAITGIFKERNRSKSIRYQLLMKFINQYHLSKSFTQYTYMYLIKLSPDFGEVQRWLPMTDSVISEVLYGSLACNFMIAQSDISINREYFARWENIYKELHFEYGLESCWATMAIYLRIEAEGMEHDPKTAIPILIRLIETFYTHKRMLKQDTFMNVSLDYIINQIEIHTGNIEKWEEIRRFYS</sequence>
<protein>
    <submittedName>
        <fullName evidence="1">Uncharacterized protein</fullName>
    </submittedName>
</protein>
<evidence type="ECO:0000313" key="2">
    <source>
        <dbReference type="Proteomes" id="UP000487221"/>
    </source>
</evidence>
<dbReference type="EMBL" id="WCTY01000005">
    <property type="protein sequence ID" value="KAB4186718.1"/>
    <property type="molecule type" value="Genomic_DNA"/>
</dbReference>
<accession>A0A7J5HAL6</accession>
<gene>
    <name evidence="1" type="ORF">GAQ44_03845</name>
</gene>
<dbReference type="SUPFAM" id="SSF52540">
    <property type="entry name" value="P-loop containing nucleoside triphosphate hydrolases"/>
    <property type="match status" value="1"/>
</dbReference>
<dbReference type="InterPro" id="IPR027417">
    <property type="entry name" value="P-loop_NTPase"/>
</dbReference>
<comment type="caution">
    <text evidence="1">The sequence shown here is derived from an EMBL/GenBank/DDBJ whole genome shotgun (WGS) entry which is preliminary data.</text>
</comment>
<reference evidence="1 2" key="1">
    <citation type="journal article" date="2019" name="Nat. Med.">
        <title>A library of human gut bacterial isolates paired with longitudinal multiomics data enables mechanistic microbiome research.</title>
        <authorList>
            <person name="Poyet M."/>
            <person name="Groussin M."/>
            <person name="Gibbons S.M."/>
            <person name="Avila-Pacheco J."/>
            <person name="Jiang X."/>
            <person name="Kearney S.M."/>
            <person name="Perrotta A.R."/>
            <person name="Berdy B."/>
            <person name="Zhao S."/>
            <person name="Lieberman T.D."/>
            <person name="Swanson P.K."/>
            <person name="Smith M."/>
            <person name="Roesemann S."/>
            <person name="Alexander J.E."/>
            <person name="Rich S.A."/>
            <person name="Livny J."/>
            <person name="Vlamakis H."/>
            <person name="Clish C."/>
            <person name="Bullock K."/>
            <person name="Deik A."/>
            <person name="Scott J."/>
            <person name="Pierce K.A."/>
            <person name="Xavier R.J."/>
            <person name="Alm E.J."/>
        </authorList>
    </citation>
    <scope>NUCLEOTIDE SEQUENCE [LARGE SCALE GENOMIC DNA]</scope>
    <source>
        <strain evidence="1 2">BIOML-A19</strain>
    </source>
</reference>
<proteinExistence type="predicted"/>
<organism evidence="1 2">
    <name type="scientific">Bacteroides uniformis</name>
    <dbReference type="NCBI Taxonomy" id="820"/>
    <lineage>
        <taxon>Bacteria</taxon>
        <taxon>Pseudomonadati</taxon>
        <taxon>Bacteroidota</taxon>
        <taxon>Bacteroidia</taxon>
        <taxon>Bacteroidales</taxon>
        <taxon>Bacteroidaceae</taxon>
        <taxon>Bacteroides</taxon>
    </lineage>
</organism>
<dbReference type="RefSeq" id="WP_151875155.1">
    <property type="nucleotide sequence ID" value="NZ_JBCLTF010000001.1"/>
</dbReference>
<name>A0A7J5HAL6_BACUN</name>